<feature type="domain" description="Response regulatory" evidence="10">
    <location>
        <begin position="9"/>
        <end position="122"/>
    </location>
</feature>
<keyword evidence="2 8" id="KW-0597">Phosphoprotein</keyword>
<keyword evidence="6" id="KW-0804">Transcription</keyword>
<protein>
    <recommendedName>
        <fullName evidence="1">Stage 0 sporulation protein A homolog</fullName>
    </recommendedName>
</protein>
<dbReference type="PANTHER" id="PTHR48111">
    <property type="entry name" value="REGULATOR OF RPOS"/>
    <property type="match status" value="1"/>
</dbReference>
<dbReference type="SMART" id="SM00862">
    <property type="entry name" value="Trans_reg_C"/>
    <property type="match status" value="1"/>
</dbReference>
<dbReference type="InterPro" id="IPR001867">
    <property type="entry name" value="OmpR/PhoB-type_DNA-bd"/>
</dbReference>
<evidence type="ECO:0000256" key="6">
    <source>
        <dbReference type="ARBA" id="ARBA00023163"/>
    </source>
</evidence>
<feature type="modified residue" description="4-aspartylphosphate" evidence="8">
    <location>
        <position position="58"/>
    </location>
</feature>
<dbReference type="CDD" id="cd17574">
    <property type="entry name" value="REC_OmpR"/>
    <property type="match status" value="1"/>
</dbReference>
<dbReference type="Gene3D" id="6.10.250.690">
    <property type="match status" value="1"/>
</dbReference>
<evidence type="ECO:0000256" key="4">
    <source>
        <dbReference type="ARBA" id="ARBA00023015"/>
    </source>
</evidence>
<evidence type="ECO:0000256" key="1">
    <source>
        <dbReference type="ARBA" id="ARBA00018672"/>
    </source>
</evidence>
<dbReference type="GO" id="GO:0000156">
    <property type="term" value="F:phosphorelay response regulator activity"/>
    <property type="evidence" value="ECO:0007669"/>
    <property type="project" value="TreeGrafter"/>
</dbReference>
<reference evidence="12" key="2">
    <citation type="submission" date="2021-04" db="EMBL/GenBank/DDBJ databases">
        <authorList>
            <person name="Gilroy R."/>
        </authorList>
    </citation>
    <scope>NUCLEOTIDE SEQUENCE</scope>
    <source>
        <strain evidence="12">ChiSxjej3B15-1167</strain>
    </source>
</reference>
<organism evidence="12 13">
    <name type="scientific">Candidatus Anaerobutyricum stercoripullorum</name>
    <dbReference type="NCBI Taxonomy" id="2838456"/>
    <lineage>
        <taxon>Bacteria</taxon>
        <taxon>Bacillati</taxon>
        <taxon>Bacillota</taxon>
        <taxon>Clostridia</taxon>
        <taxon>Lachnospirales</taxon>
        <taxon>Lachnospiraceae</taxon>
        <taxon>Anaerobutyricum</taxon>
    </lineage>
</organism>
<dbReference type="SUPFAM" id="SSF52172">
    <property type="entry name" value="CheY-like"/>
    <property type="match status" value="1"/>
</dbReference>
<dbReference type="Gene3D" id="1.10.10.10">
    <property type="entry name" value="Winged helix-like DNA-binding domain superfamily/Winged helix DNA-binding domain"/>
    <property type="match status" value="1"/>
</dbReference>
<evidence type="ECO:0000313" key="13">
    <source>
        <dbReference type="Proteomes" id="UP000886805"/>
    </source>
</evidence>
<dbReference type="CDD" id="cd00383">
    <property type="entry name" value="trans_reg_C"/>
    <property type="match status" value="1"/>
</dbReference>
<dbReference type="InterPro" id="IPR011006">
    <property type="entry name" value="CheY-like_superfamily"/>
</dbReference>
<dbReference type="Gene3D" id="3.40.50.2300">
    <property type="match status" value="1"/>
</dbReference>
<evidence type="ECO:0000256" key="7">
    <source>
        <dbReference type="ARBA" id="ARBA00024867"/>
    </source>
</evidence>
<dbReference type="GO" id="GO:0000976">
    <property type="term" value="F:transcription cis-regulatory region binding"/>
    <property type="evidence" value="ECO:0007669"/>
    <property type="project" value="TreeGrafter"/>
</dbReference>
<dbReference type="PROSITE" id="PS50110">
    <property type="entry name" value="RESPONSE_REGULATORY"/>
    <property type="match status" value="1"/>
</dbReference>
<comment type="function">
    <text evidence="7">May play the central regulatory role in sporulation. It may be an element of the effector pathway responsible for the activation of sporulation genes in response to nutritional stress. Spo0A may act in concert with spo0H (a sigma factor) to control the expression of some genes that are critical to the sporulation process.</text>
</comment>
<dbReference type="SMART" id="SM00448">
    <property type="entry name" value="REC"/>
    <property type="match status" value="1"/>
</dbReference>
<dbReference type="EMBL" id="DXEQ01000022">
    <property type="protein sequence ID" value="HIX71557.1"/>
    <property type="molecule type" value="Genomic_DNA"/>
</dbReference>
<dbReference type="Pfam" id="PF00486">
    <property type="entry name" value="Trans_reg_C"/>
    <property type="match status" value="1"/>
</dbReference>
<dbReference type="GO" id="GO:0032993">
    <property type="term" value="C:protein-DNA complex"/>
    <property type="evidence" value="ECO:0007669"/>
    <property type="project" value="TreeGrafter"/>
</dbReference>
<evidence type="ECO:0000259" key="11">
    <source>
        <dbReference type="PROSITE" id="PS51755"/>
    </source>
</evidence>
<reference evidence="12" key="1">
    <citation type="journal article" date="2021" name="PeerJ">
        <title>Extensive microbial diversity within the chicken gut microbiome revealed by metagenomics and culture.</title>
        <authorList>
            <person name="Gilroy R."/>
            <person name="Ravi A."/>
            <person name="Getino M."/>
            <person name="Pursley I."/>
            <person name="Horton D.L."/>
            <person name="Alikhan N.F."/>
            <person name="Baker D."/>
            <person name="Gharbi K."/>
            <person name="Hall N."/>
            <person name="Watson M."/>
            <person name="Adriaenssens E.M."/>
            <person name="Foster-Nyarko E."/>
            <person name="Jarju S."/>
            <person name="Secka A."/>
            <person name="Antonio M."/>
            <person name="Oren A."/>
            <person name="Chaudhuri R.R."/>
            <person name="La Ragione R."/>
            <person name="Hildebrand F."/>
            <person name="Pallen M.J."/>
        </authorList>
    </citation>
    <scope>NUCLEOTIDE SEQUENCE</scope>
    <source>
        <strain evidence="12">ChiSxjej3B15-1167</strain>
    </source>
</reference>
<dbReference type="Pfam" id="PF00072">
    <property type="entry name" value="Response_reg"/>
    <property type="match status" value="1"/>
</dbReference>
<evidence type="ECO:0000256" key="3">
    <source>
        <dbReference type="ARBA" id="ARBA00023012"/>
    </source>
</evidence>
<evidence type="ECO:0000256" key="9">
    <source>
        <dbReference type="PROSITE-ProRule" id="PRU01091"/>
    </source>
</evidence>
<feature type="DNA-binding region" description="OmpR/PhoB-type" evidence="9">
    <location>
        <begin position="130"/>
        <end position="230"/>
    </location>
</feature>
<evidence type="ECO:0000256" key="8">
    <source>
        <dbReference type="PROSITE-ProRule" id="PRU00169"/>
    </source>
</evidence>
<dbReference type="GO" id="GO:0006355">
    <property type="term" value="P:regulation of DNA-templated transcription"/>
    <property type="evidence" value="ECO:0007669"/>
    <property type="project" value="InterPro"/>
</dbReference>
<proteinExistence type="predicted"/>
<evidence type="ECO:0000259" key="10">
    <source>
        <dbReference type="PROSITE" id="PS50110"/>
    </source>
</evidence>
<feature type="domain" description="OmpR/PhoB-type" evidence="11">
    <location>
        <begin position="130"/>
        <end position="230"/>
    </location>
</feature>
<dbReference type="InterPro" id="IPR001789">
    <property type="entry name" value="Sig_transdc_resp-reg_receiver"/>
</dbReference>
<keyword evidence="4" id="KW-0805">Transcription regulation</keyword>
<sequence length="238" mass="27599">MAVDAGRQYILIVEDDEDLAEGICLSLQSPELTFVRAGTIEEAEKQRKEQKFDLLILDINLPDGSGLDFCRQIREQSRVPIALLTARDMEIDIVSGLECGADDYITKPFSLMVLRARIRALLRRNVPEQKSEYRKGCFHFLFDRMEFYKEGRPVELSKTERRILQLLVFHEGQVITRDRLMEWVWPDGTEYVEDNALSVGIRRLRDKLEDAPSRPQYIRTVYGKGYVWESDGHNGGKR</sequence>
<dbReference type="InterPro" id="IPR036388">
    <property type="entry name" value="WH-like_DNA-bd_sf"/>
</dbReference>
<dbReference type="AlphaFoldDB" id="A0A9D1X2V0"/>
<gene>
    <name evidence="12" type="ORF">H9849_00905</name>
</gene>
<dbReference type="PROSITE" id="PS51755">
    <property type="entry name" value="OMPR_PHOB"/>
    <property type="match status" value="1"/>
</dbReference>
<name>A0A9D1X2V0_9FIRM</name>
<accession>A0A9D1X2V0</accession>
<comment type="caution">
    <text evidence="12">The sequence shown here is derived from an EMBL/GenBank/DDBJ whole genome shotgun (WGS) entry which is preliminary data.</text>
</comment>
<evidence type="ECO:0000256" key="5">
    <source>
        <dbReference type="ARBA" id="ARBA00023125"/>
    </source>
</evidence>
<dbReference type="InterPro" id="IPR039420">
    <property type="entry name" value="WalR-like"/>
</dbReference>
<keyword evidence="3" id="KW-0902">Two-component regulatory system</keyword>
<dbReference type="GO" id="GO:0005829">
    <property type="term" value="C:cytosol"/>
    <property type="evidence" value="ECO:0007669"/>
    <property type="project" value="TreeGrafter"/>
</dbReference>
<evidence type="ECO:0000256" key="2">
    <source>
        <dbReference type="ARBA" id="ARBA00022553"/>
    </source>
</evidence>
<dbReference type="PANTHER" id="PTHR48111:SF40">
    <property type="entry name" value="PHOSPHATE REGULON TRANSCRIPTIONAL REGULATORY PROTEIN PHOB"/>
    <property type="match status" value="1"/>
</dbReference>
<keyword evidence="5 9" id="KW-0238">DNA-binding</keyword>
<dbReference type="Proteomes" id="UP000886805">
    <property type="component" value="Unassembled WGS sequence"/>
</dbReference>
<evidence type="ECO:0000313" key="12">
    <source>
        <dbReference type="EMBL" id="HIX71557.1"/>
    </source>
</evidence>